<feature type="domain" description="SHSP" evidence="1">
    <location>
        <begin position="37"/>
        <end position="147"/>
    </location>
</feature>
<dbReference type="AlphaFoldDB" id="A0A0W8E3D3"/>
<dbReference type="CDD" id="cd06471">
    <property type="entry name" value="ACD_LpsHSP_like"/>
    <property type="match status" value="1"/>
</dbReference>
<protein>
    <submittedName>
        <fullName evidence="2">Small heat shock protein</fullName>
    </submittedName>
</protein>
<dbReference type="Pfam" id="PF00011">
    <property type="entry name" value="HSP20"/>
    <property type="match status" value="1"/>
</dbReference>
<evidence type="ECO:0000313" key="2">
    <source>
        <dbReference type="EMBL" id="KUG03162.1"/>
    </source>
</evidence>
<organism evidence="2">
    <name type="scientific">hydrocarbon metagenome</name>
    <dbReference type="NCBI Taxonomy" id="938273"/>
    <lineage>
        <taxon>unclassified sequences</taxon>
        <taxon>metagenomes</taxon>
        <taxon>ecological metagenomes</taxon>
    </lineage>
</organism>
<dbReference type="SUPFAM" id="SSF49764">
    <property type="entry name" value="HSP20-like chaperones"/>
    <property type="match status" value="1"/>
</dbReference>
<keyword evidence="2" id="KW-0346">Stress response</keyword>
<dbReference type="EMBL" id="LNQE01001891">
    <property type="protein sequence ID" value="KUG03162.1"/>
    <property type="molecule type" value="Genomic_DNA"/>
</dbReference>
<accession>A0A0W8E3D3</accession>
<proteinExistence type="predicted"/>
<dbReference type="InterPro" id="IPR031107">
    <property type="entry name" value="Small_HSP"/>
</dbReference>
<reference evidence="2" key="1">
    <citation type="journal article" date="2015" name="Proc. Natl. Acad. Sci. U.S.A.">
        <title>Networks of energetic and metabolic interactions define dynamics in microbial communities.</title>
        <authorList>
            <person name="Embree M."/>
            <person name="Liu J.K."/>
            <person name="Al-Bassam M.M."/>
            <person name="Zengler K."/>
        </authorList>
    </citation>
    <scope>NUCLEOTIDE SEQUENCE</scope>
</reference>
<dbReference type="PROSITE" id="PS01031">
    <property type="entry name" value="SHSP"/>
    <property type="match status" value="1"/>
</dbReference>
<gene>
    <name evidence="2" type="ORF">ASZ90_019427</name>
</gene>
<evidence type="ECO:0000259" key="1">
    <source>
        <dbReference type="PROSITE" id="PS01031"/>
    </source>
</evidence>
<dbReference type="InterPro" id="IPR008978">
    <property type="entry name" value="HSP20-like_chaperone"/>
</dbReference>
<dbReference type="InterPro" id="IPR002068">
    <property type="entry name" value="A-crystallin/Hsp20_dom"/>
</dbReference>
<comment type="caution">
    <text evidence="2">The sequence shown here is derived from an EMBL/GenBank/DDBJ whole genome shotgun (WGS) entry which is preliminary data.</text>
</comment>
<dbReference type="PANTHER" id="PTHR11527">
    <property type="entry name" value="HEAT-SHOCK PROTEIN 20 FAMILY MEMBER"/>
    <property type="match status" value="1"/>
</dbReference>
<dbReference type="Gene3D" id="2.60.40.790">
    <property type="match status" value="1"/>
</dbReference>
<sequence length="147" mass="16925">MAGLVPFNRNLLGGRTTGFEDFYNMLDDFFSDTRPGRSLLNDTFKVDVHENEKEYCIEAELPGIKKEEISLEIDDGKLTISVNREDAVQDEKKNYVHRERRFSSMKRGIYLKEAAPDNIKAKLEDGVLNIIIPKLVKNDKTMKIDIE</sequence>
<name>A0A0W8E3D3_9ZZZZ</name>